<dbReference type="EMBL" id="CAXLJL010000090">
    <property type="protein sequence ID" value="CAL5131413.1"/>
    <property type="molecule type" value="Genomic_DNA"/>
</dbReference>
<comment type="caution">
    <text evidence="1">The sequence shown here is derived from an EMBL/GenBank/DDBJ whole genome shotgun (WGS) entry which is preliminary data.</text>
</comment>
<evidence type="ECO:0000313" key="1">
    <source>
        <dbReference type="EMBL" id="CAL5131413.1"/>
    </source>
</evidence>
<name>A0AAV2T7Y1_CALDB</name>
<organism evidence="1 2">
    <name type="scientific">Calicophoron daubneyi</name>
    <name type="common">Rumen fluke</name>
    <name type="synonym">Paramphistomum daubneyi</name>
    <dbReference type="NCBI Taxonomy" id="300641"/>
    <lineage>
        <taxon>Eukaryota</taxon>
        <taxon>Metazoa</taxon>
        <taxon>Spiralia</taxon>
        <taxon>Lophotrochozoa</taxon>
        <taxon>Platyhelminthes</taxon>
        <taxon>Trematoda</taxon>
        <taxon>Digenea</taxon>
        <taxon>Plagiorchiida</taxon>
        <taxon>Pronocephalata</taxon>
        <taxon>Paramphistomoidea</taxon>
        <taxon>Paramphistomidae</taxon>
        <taxon>Calicophoron</taxon>
    </lineage>
</organism>
<reference evidence="1" key="1">
    <citation type="submission" date="2024-06" db="EMBL/GenBank/DDBJ databases">
        <authorList>
            <person name="Liu X."/>
            <person name="Lenzi L."/>
            <person name="Haldenby T S."/>
            <person name="Uol C."/>
        </authorList>
    </citation>
    <scope>NUCLEOTIDE SEQUENCE</scope>
</reference>
<dbReference type="InterPro" id="IPR016576">
    <property type="entry name" value="Ribosomal_mL63"/>
</dbReference>
<accession>A0AAV2T7Y1</accession>
<sequence length="115" mass="14060">MQLTRLCLGRFIPWKRVPGSLWGGKQRKIPRLTHSRMAAFLDQMLLSQQNHRFLQRPCITSEVESATLEEERRREMEREDQIFYNRYAEQFCRRFGSRKVEDFWKSLMKTKRYDV</sequence>
<gene>
    <name evidence="1" type="ORF">CDAUBV1_LOCUS3828</name>
</gene>
<protein>
    <submittedName>
        <fullName evidence="1">Uncharacterized protein</fullName>
    </submittedName>
</protein>
<dbReference type="AlphaFoldDB" id="A0AAV2T7Y1"/>
<evidence type="ECO:0000313" key="2">
    <source>
        <dbReference type="Proteomes" id="UP001497525"/>
    </source>
</evidence>
<dbReference type="GO" id="GO:0005761">
    <property type="term" value="C:mitochondrial ribosome"/>
    <property type="evidence" value="ECO:0007669"/>
    <property type="project" value="InterPro"/>
</dbReference>
<proteinExistence type="predicted"/>
<dbReference type="Pfam" id="PF14978">
    <property type="entry name" value="MRP-63"/>
    <property type="match status" value="1"/>
</dbReference>
<dbReference type="Proteomes" id="UP001497525">
    <property type="component" value="Unassembled WGS sequence"/>
</dbReference>